<evidence type="ECO:0000313" key="1">
    <source>
        <dbReference type="EMBL" id="PXX74653.1"/>
    </source>
</evidence>
<protein>
    <recommendedName>
        <fullName evidence="3">Phage gp6-like head-tail connector protein</fullName>
    </recommendedName>
</protein>
<name>A0A318L2H5_9FIRM</name>
<accession>A0A318L2H5</accession>
<gene>
    <name evidence="1" type="ORF">DES51_12239</name>
</gene>
<reference evidence="1 2" key="1">
    <citation type="submission" date="2018-05" db="EMBL/GenBank/DDBJ databases">
        <title>Genomic Encyclopedia of Type Strains, Phase IV (KMG-IV): sequencing the most valuable type-strain genomes for metagenomic binning, comparative biology and taxonomic classification.</title>
        <authorList>
            <person name="Goeker M."/>
        </authorList>
    </citation>
    <scope>NUCLEOTIDE SEQUENCE [LARGE SCALE GENOMIC DNA]</scope>
    <source>
        <strain evidence="1 2">JC118</strain>
    </source>
</reference>
<dbReference type="RefSeq" id="WP_022938879.1">
    <property type="nucleotide sequence ID" value="NZ_CABKRQ010000007.1"/>
</dbReference>
<dbReference type="OrthoDB" id="2889166at2"/>
<dbReference type="AlphaFoldDB" id="A0A318L2H5"/>
<keyword evidence="2" id="KW-1185">Reference proteome</keyword>
<proteinExistence type="predicted"/>
<organism evidence="1 2">
    <name type="scientific">Dielma fastidiosa</name>
    <dbReference type="NCBI Taxonomy" id="1034346"/>
    <lineage>
        <taxon>Bacteria</taxon>
        <taxon>Bacillati</taxon>
        <taxon>Bacillota</taxon>
        <taxon>Erysipelotrichia</taxon>
        <taxon>Erysipelotrichales</taxon>
        <taxon>Erysipelotrichaceae</taxon>
        <taxon>Dielma</taxon>
    </lineage>
</organism>
<dbReference type="EMBL" id="QJKH01000022">
    <property type="protein sequence ID" value="PXX74653.1"/>
    <property type="molecule type" value="Genomic_DNA"/>
</dbReference>
<evidence type="ECO:0008006" key="3">
    <source>
        <dbReference type="Google" id="ProtNLM"/>
    </source>
</evidence>
<sequence>MTLLEKVKVILRITGNDFDEADVIPLMAACKRDIERNGIIYDENDPLIEQAVKVYCRANFGNNPNAERLQKSYEMLISSLALSGGDDGSNY</sequence>
<evidence type="ECO:0000313" key="2">
    <source>
        <dbReference type="Proteomes" id="UP000247612"/>
    </source>
</evidence>
<dbReference type="STRING" id="1034346.GCA_000313565_02595"/>
<comment type="caution">
    <text evidence="1">The sequence shown here is derived from an EMBL/GenBank/DDBJ whole genome shotgun (WGS) entry which is preliminary data.</text>
</comment>
<dbReference type="Pfam" id="PF24829">
    <property type="entry name" value="Phage_connect_2"/>
    <property type="match status" value="1"/>
</dbReference>
<dbReference type="Proteomes" id="UP000247612">
    <property type="component" value="Unassembled WGS sequence"/>
</dbReference>
<dbReference type="InterPro" id="IPR056951">
    <property type="entry name" value="Phage_connect_2"/>
</dbReference>